<dbReference type="STRING" id="1220578.FPE01S_03_07500"/>
<dbReference type="Gene3D" id="3.40.630.30">
    <property type="match status" value="1"/>
</dbReference>
<keyword evidence="3" id="KW-1185">Reference proteome</keyword>
<dbReference type="CDD" id="cd04301">
    <property type="entry name" value="NAT_SF"/>
    <property type="match status" value="1"/>
</dbReference>
<dbReference type="InterPro" id="IPR016181">
    <property type="entry name" value="Acyl_CoA_acyltransferase"/>
</dbReference>
<dbReference type="OrthoDB" id="9811523at2"/>
<dbReference type="PANTHER" id="PTHR43792:SF13">
    <property type="entry name" value="ACETYLTRANSFERASE"/>
    <property type="match status" value="1"/>
</dbReference>
<evidence type="ECO:0000259" key="1">
    <source>
        <dbReference type="PROSITE" id="PS51186"/>
    </source>
</evidence>
<dbReference type="PANTHER" id="PTHR43792">
    <property type="entry name" value="GNAT FAMILY, PUTATIVE (AFU_ORTHOLOGUE AFUA_3G00765)-RELATED-RELATED"/>
    <property type="match status" value="1"/>
</dbReference>
<protein>
    <submittedName>
        <fullName evidence="2">Putative acetyltransferase</fullName>
    </submittedName>
</protein>
<proteinExistence type="predicted"/>
<evidence type="ECO:0000313" key="2">
    <source>
        <dbReference type="EMBL" id="GAO44711.1"/>
    </source>
</evidence>
<dbReference type="RefSeq" id="WP_052956019.1">
    <property type="nucleotide sequence ID" value="NZ_BBWV01000003.1"/>
</dbReference>
<name>A0A0E9N4V1_9BACT</name>
<dbReference type="Pfam" id="PF13302">
    <property type="entry name" value="Acetyltransf_3"/>
    <property type="match status" value="1"/>
</dbReference>
<dbReference type="AlphaFoldDB" id="A0A0E9N4V1"/>
<dbReference type="GO" id="GO:0016747">
    <property type="term" value="F:acyltransferase activity, transferring groups other than amino-acyl groups"/>
    <property type="evidence" value="ECO:0007669"/>
    <property type="project" value="InterPro"/>
</dbReference>
<dbReference type="SUPFAM" id="SSF55729">
    <property type="entry name" value="Acyl-CoA N-acyltransferases (Nat)"/>
    <property type="match status" value="1"/>
</dbReference>
<accession>A0A0E9N4V1</accession>
<keyword evidence="2" id="KW-0808">Transferase</keyword>
<gene>
    <name evidence="2" type="ORF">FPE01S_03_07500</name>
</gene>
<dbReference type="EMBL" id="BBWV01000003">
    <property type="protein sequence ID" value="GAO44711.1"/>
    <property type="molecule type" value="Genomic_DNA"/>
</dbReference>
<evidence type="ECO:0000313" key="3">
    <source>
        <dbReference type="Proteomes" id="UP000033121"/>
    </source>
</evidence>
<dbReference type="PROSITE" id="PS51186">
    <property type="entry name" value="GNAT"/>
    <property type="match status" value="1"/>
</dbReference>
<organism evidence="2 3">
    <name type="scientific">Flavihumibacter petaseus NBRC 106054</name>
    <dbReference type="NCBI Taxonomy" id="1220578"/>
    <lineage>
        <taxon>Bacteria</taxon>
        <taxon>Pseudomonadati</taxon>
        <taxon>Bacteroidota</taxon>
        <taxon>Chitinophagia</taxon>
        <taxon>Chitinophagales</taxon>
        <taxon>Chitinophagaceae</taxon>
        <taxon>Flavihumibacter</taxon>
    </lineage>
</organism>
<dbReference type="Proteomes" id="UP000033121">
    <property type="component" value="Unassembled WGS sequence"/>
</dbReference>
<sequence length="175" mass="19800">MFFIESERLRLVPLNHTQLLLLRESRAKMEIAMGLQPSFMVIDPFYQAELDDALDNFWLPNIQLHPGHYEWFTNWEIILKDGQVSVGGIGFGGLPKEDGTAMIGYCIDQQQQGRGYGTEALGAITQWAFENPAVTAVCAETGSSNHPSIKMLEKNGFVRTGHVEDRLVFRRSRQQ</sequence>
<reference evidence="2 3" key="1">
    <citation type="submission" date="2015-04" db="EMBL/GenBank/DDBJ databases">
        <title>Whole genome shotgun sequence of Flavihumibacter petaseus NBRC 106054.</title>
        <authorList>
            <person name="Miyazawa S."/>
            <person name="Hosoyama A."/>
            <person name="Hashimoto M."/>
            <person name="Noguchi M."/>
            <person name="Tsuchikane K."/>
            <person name="Ohji S."/>
            <person name="Yamazoe A."/>
            <person name="Ichikawa N."/>
            <person name="Kimura A."/>
            <person name="Fujita N."/>
        </authorList>
    </citation>
    <scope>NUCLEOTIDE SEQUENCE [LARGE SCALE GENOMIC DNA]</scope>
    <source>
        <strain evidence="2 3">NBRC 106054</strain>
    </source>
</reference>
<feature type="domain" description="N-acetyltransferase" evidence="1">
    <location>
        <begin position="40"/>
        <end position="174"/>
    </location>
</feature>
<dbReference type="InterPro" id="IPR000182">
    <property type="entry name" value="GNAT_dom"/>
</dbReference>
<comment type="caution">
    <text evidence="2">The sequence shown here is derived from an EMBL/GenBank/DDBJ whole genome shotgun (WGS) entry which is preliminary data.</text>
</comment>
<dbReference type="InterPro" id="IPR051531">
    <property type="entry name" value="N-acetyltransferase"/>
</dbReference>